<dbReference type="RefSeq" id="WP_066692827.1">
    <property type="nucleotide sequence ID" value="NZ_VFPV01000002.1"/>
</dbReference>
<accession>A0A543L851</accession>
<protein>
    <recommendedName>
        <fullName evidence="3">Antitoxin VbhA domain-containing protein</fullName>
    </recommendedName>
</protein>
<organism evidence="1 2">
    <name type="scientific">Acidovorax temperans</name>
    <dbReference type="NCBI Taxonomy" id="80878"/>
    <lineage>
        <taxon>Bacteria</taxon>
        <taxon>Pseudomonadati</taxon>
        <taxon>Pseudomonadota</taxon>
        <taxon>Betaproteobacteria</taxon>
        <taxon>Burkholderiales</taxon>
        <taxon>Comamonadaceae</taxon>
        <taxon>Acidovorax</taxon>
    </lineage>
</organism>
<dbReference type="AlphaFoldDB" id="A0A543L851"/>
<reference evidence="1 2" key="1">
    <citation type="submission" date="2019-06" db="EMBL/GenBank/DDBJ databases">
        <title>Genomic Encyclopedia of Archaeal and Bacterial Type Strains, Phase II (KMG-II): from individual species to whole genera.</title>
        <authorList>
            <person name="Goeker M."/>
        </authorList>
    </citation>
    <scope>NUCLEOTIDE SEQUENCE [LARGE SCALE GENOMIC DNA]</scope>
    <source>
        <strain evidence="1 2">DSM 7270</strain>
    </source>
</reference>
<sequence length="77" mass="8499">MDAALRERTREAMAQTDAIFALEGFEPTPESRVVNAAILDGRVTIPQLIAEMSGYVREHKTMSGFVESRSWASCTHG</sequence>
<proteinExistence type="predicted"/>
<gene>
    <name evidence="1" type="ORF">BDD18_2194</name>
</gene>
<dbReference type="EMBL" id="VFPV01000002">
    <property type="protein sequence ID" value="TQN03509.1"/>
    <property type="molecule type" value="Genomic_DNA"/>
</dbReference>
<evidence type="ECO:0000313" key="1">
    <source>
        <dbReference type="EMBL" id="TQN03509.1"/>
    </source>
</evidence>
<dbReference type="InterPro" id="IPR033788">
    <property type="entry name" value="VbhA-like"/>
</dbReference>
<dbReference type="Proteomes" id="UP000316993">
    <property type="component" value="Unassembled WGS sequence"/>
</dbReference>
<evidence type="ECO:0008006" key="3">
    <source>
        <dbReference type="Google" id="ProtNLM"/>
    </source>
</evidence>
<evidence type="ECO:0000313" key="2">
    <source>
        <dbReference type="Proteomes" id="UP000316993"/>
    </source>
</evidence>
<comment type="caution">
    <text evidence="1">The sequence shown here is derived from an EMBL/GenBank/DDBJ whole genome shotgun (WGS) entry which is preliminary data.</text>
</comment>
<name>A0A543L851_9BURK</name>
<dbReference type="CDD" id="cd11586">
    <property type="entry name" value="VbhA_like"/>
    <property type="match status" value="1"/>
</dbReference>